<reference evidence="3" key="1">
    <citation type="journal article" date="2018" name="Nat. Microbiol.">
        <title>Leveraging single-cell genomics to expand the fungal tree of life.</title>
        <authorList>
            <person name="Ahrendt S.R."/>
            <person name="Quandt C.A."/>
            <person name="Ciobanu D."/>
            <person name="Clum A."/>
            <person name="Salamov A."/>
            <person name="Andreopoulos B."/>
            <person name="Cheng J.F."/>
            <person name="Woyke T."/>
            <person name="Pelin A."/>
            <person name="Henrissat B."/>
            <person name="Reynolds N.K."/>
            <person name="Benny G.L."/>
            <person name="Smith M.E."/>
            <person name="James T.Y."/>
            <person name="Grigoriev I.V."/>
        </authorList>
    </citation>
    <scope>NUCLEOTIDE SEQUENCE [LARGE SCALE GENOMIC DNA]</scope>
</reference>
<feature type="non-terminal residue" evidence="2">
    <location>
        <position position="65"/>
    </location>
</feature>
<evidence type="ECO:0000313" key="3">
    <source>
        <dbReference type="Proteomes" id="UP000269721"/>
    </source>
</evidence>
<feature type="domain" description="Ubiquitin-like" evidence="1">
    <location>
        <begin position="1"/>
        <end position="65"/>
    </location>
</feature>
<dbReference type="SUPFAM" id="SSF54236">
    <property type="entry name" value="Ubiquitin-like"/>
    <property type="match status" value="1"/>
</dbReference>
<dbReference type="Pfam" id="PF00240">
    <property type="entry name" value="ubiquitin"/>
    <property type="match status" value="1"/>
</dbReference>
<keyword evidence="3" id="KW-1185">Reference proteome</keyword>
<dbReference type="AlphaFoldDB" id="A0A4P9W674"/>
<protein>
    <recommendedName>
        <fullName evidence="1">Ubiquitin-like domain-containing protein</fullName>
    </recommendedName>
</protein>
<dbReference type="EMBL" id="KZ997150">
    <property type="protein sequence ID" value="RKO87804.1"/>
    <property type="molecule type" value="Genomic_DNA"/>
</dbReference>
<dbReference type="Gene3D" id="3.10.20.90">
    <property type="entry name" value="Phosphatidylinositol 3-kinase Catalytic Subunit, Chain A, domain 1"/>
    <property type="match status" value="1"/>
</dbReference>
<dbReference type="InterPro" id="IPR029071">
    <property type="entry name" value="Ubiquitin-like_domsf"/>
</dbReference>
<gene>
    <name evidence="2" type="ORF">BDK51DRAFT_12242</name>
</gene>
<dbReference type="Proteomes" id="UP000269721">
    <property type="component" value="Unassembled WGS sequence"/>
</dbReference>
<dbReference type="PROSITE" id="PS50053">
    <property type="entry name" value="UBIQUITIN_2"/>
    <property type="match status" value="1"/>
</dbReference>
<organism evidence="2 3">
    <name type="scientific">Blyttiomyces helicus</name>
    <dbReference type="NCBI Taxonomy" id="388810"/>
    <lineage>
        <taxon>Eukaryota</taxon>
        <taxon>Fungi</taxon>
        <taxon>Fungi incertae sedis</taxon>
        <taxon>Chytridiomycota</taxon>
        <taxon>Chytridiomycota incertae sedis</taxon>
        <taxon>Chytridiomycetes</taxon>
        <taxon>Chytridiomycetes incertae sedis</taxon>
        <taxon>Blyttiomyces</taxon>
    </lineage>
</organism>
<feature type="non-terminal residue" evidence="2">
    <location>
        <position position="1"/>
    </location>
</feature>
<name>A0A4P9W674_9FUNG</name>
<dbReference type="InterPro" id="IPR000626">
    <property type="entry name" value="Ubiquitin-like_dom"/>
</dbReference>
<accession>A0A4P9W674</accession>
<evidence type="ECO:0000259" key="1">
    <source>
        <dbReference type="PROSITE" id="PS50053"/>
    </source>
</evidence>
<evidence type="ECO:0000313" key="2">
    <source>
        <dbReference type="EMBL" id="RKO87804.1"/>
    </source>
</evidence>
<proteinExistence type="predicted"/>
<dbReference type="OrthoDB" id="428577at2759"/>
<sequence length="65" mass="6976">ITITIKPLKSPTPPFTLTLSRLEPIEDVKSRVAAALNGAVPVGAQRLVFKGKGMLDGKTLLDYEV</sequence>